<gene>
    <name evidence="10" type="ORF">BB347_06905</name>
    <name evidence="11" type="ORF">SAMN05421809_2466</name>
</gene>
<feature type="transmembrane region" description="Helical" evidence="8">
    <location>
        <begin position="21"/>
        <end position="45"/>
    </location>
</feature>
<evidence type="ECO:0000313" key="11">
    <source>
        <dbReference type="EMBL" id="SIR83239.1"/>
    </source>
</evidence>
<evidence type="ECO:0000313" key="10">
    <source>
        <dbReference type="EMBL" id="APX96368.1"/>
    </source>
</evidence>
<comment type="similarity">
    <text evidence="2">Belongs to the binding-protein-dependent transport system permease family. CysTW subfamily.</text>
</comment>
<evidence type="ECO:0000313" key="12">
    <source>
        <dbReference type="Proteomes" id="UP000185687"/>
    </source>
</evidence>
<dbReference type="PANTHER" id="PTHR42929">
    <property type="entry name" value="INNER MEMBRANE ABC TRANSPORTER PERMEASE PROTEIN YDCU-RELATED-RELATED"/>
    <property type="match status" value="1"/>
</dbReference>
<feature type="transmembrane region" description="Helical" evidence="8">
    <location>
        <begin position="243"/>
        <end position="268"/>
    </location>
</feature>
<evidence type="ECO:0000256" key="1">
    <source>
        <dbReference type="ARBA" id="ARBA00004651"/>
    </source>
</evidence>
<keyword evidence="4" id="KW-1003">Cell membrane</keyword>
<feature type="transmembrane region" description="Helical" evidence="8">
    <location>
        <begin position="104"/>
        <end position="130"/>
    </location>
</feature>
<dbReference type="Pfam" id="PF00528">
    <property type="entry name" value="BPD_transp_1"/>
    <property type="match status" value="1"/>
</dbReference>
<evidence type="ECO:0000256" key="6">
    <source>
        <dbReference type="ARBA" id="ARBA00022989"/>
    </source>
</evidence>
<feature type="transmembrane region" description="Helical" evidence="8">
    <location>
        <begin position="150"/>
        <end position="169"/>
    </location>
</feature>
<evidence type="ECO:0000256" key="4">
    <source>
        <dbReference type="ARBA" id="ARBA00022475"/>
    </source>
</evidence>
<dbReference type="GO" id="GO:0005886">
    <property type="term" value="C:plasma membrane"/>
    <property type="evidence" value="ECO:0007669"/>
    <property type="project" value="UniProtKB-SubCell"/>
</dbReference>
<dbReference type="EMBL" id="CP019327">
    <property type="protein sequence ID" value="APX96368.1"/>
    <property type="molecule type" value="Genomic_DNA"/>
</dbReference>
<dbReference type="STRING" id="588898.BB347_06905"/>
<dbReference type="GeneID" id="30955658"/>
<keyword evidence="6 8" id="KW-1133">Transmembrane helix</keyword>
<evidence type="ECO:0000256" key="5">
    <source>
        <dbReference type="ARBA" id="ARBA00022692"/>
    </source>
</evidence>
<sequence length="281" mass="30514">MRTIRLDSVSLPPALRKRVSARTLVGLGVVWLTVFFIVPVLYLLVESLNFGDGALFAYYETALSGVYGETLVRTFLYAFLTTAICLVLGYLSAYYIAFKSKRAILLLSLVLLPLWIAIIIRFFGVRLFFISSGPVQQVFGTDFGFLFSRNGVILGLVCALLPFAVLPIYNSLRSIDDELINASHTLGASQLQTLRTVILPLSYPGVIAATLFVFILAAGSYLAPSFLGSSENLMMANRIADAQGYSVPLASAMSVVFTGGLLILVGLFNHFANVSEVLGDL</sequence>
<evidence type="ECO:0000256" key="3">
    <source>
        <dbReference type="ARBA" id="ARBA00022448"/>
    </source>
</evidence>
<dbReference type="PANTHER" id="PTHR42929:SF1">
    <property type="entry name" value="INNER MEMBRANE ABC TRANSPORTER PERMEASE PROTEIN YDCU-RELATED"/>
    <property type="match status" value="1"/>
</dbReference>
<evidence type="ECO:0000256" key="2">
    <source>
        <dbReference type="ARBA" id="ARBA00007069"/>
    </source>
</evidence>
<dbReference type="EMBL" id="FTNP01000003">
    <property type="protein sequence ID" value="SIR83239.1"/>
    <property type="molecule type" value="Genomic_DNA"/>
</dbReference>
<keyword evidence="3 8" id="KW-0813">Transport</keyword>
<dbReference type="SUPFAM" id="SSF161098">
    <property type="entry name" value="MetI-like"/>
    <property type="match status" value="1"/>
</dbReference>
<dbReference type="Proteomes" id="UP000185687">
    <property type="component" value="Unassembled WGS sequence"/>
</dbReference>
<dbReference type="InterPro" id="IPR000515">
    <property type="entry name" value="MetI-like"/>
</dbReference>
<evidence type="ECO:0000256" key="8">
    <source>
        <dbReference type="RuleBase" id="RU363032"/>
    </source>
</evidence>
<feature type="transmembrane region" description="Helical" evidence="8">
    <location>
        <begin position="201"/>
        <end position="223"/>
    </location>
</feature>
<keyword evidence="12" id="KW-1185">Reference proteome</keyword>
<evidence type="ECO:0000313" key="13">
    <source>
        <dbReference type="Proteomes" id="UP000187321"/>
    </source>
</evidence>
<dbReference type="RefSeq" id="WP_076582236.1">
    <property type="nucleotide sequence ID" value="NZ_CP019327.1"/>
</dbReference>
<keyword evidence="7 8" id="KW-0472">Membrane</keyword>
<keyword evidence="5 8" id="KW-0812">Transmembrane</keyword>
<accession>A0A1N7E566</accession>
<dbReference type="PROSITE" id="PS50928">
    <property type="entry name" value="ABC_TM1"/>
    <property type="match status" value="1"/>
</dbReference>
<dbReference type="InterPro" id="IPR035906">
    <property type="entry name" value="MetI-like_sf"/>
</dbReference>
<evidence type="ECO:0000256" key="7">
    <source>
        <dbReference type="ARBA" id="ARBA00023136"/>
    </source>
</evidence>
<reference evidence="11 12" key="2">
    <citation type="submission" date="2017-01" db="EMBL/GenBank/DDBJ databases">
        <authorList>
            <person name="Mah S.A."/>
            <person name="Swanson W.J."/>
            <person name="Moy G.W."/>
            <person name="Vacquier V.D."/>
        </authorList>
    </citation>
    <scope>NUCLEOTIDE SEQUENCE [LARGE SCALE GENOMIC DNA]</scope>
    <source>
        <strain evidence="11 12">CGMCC 1.8909</strain>
    </source>
</reference>
<feature type="transmembrane region" description="Helical" evidence="8">
    <location>
        <begin position="75"/>
        <end position="97"/>
    </location>
</feature>
<evidence type="ECO:0000259" key="9">
    <source>
        <dbReference type="PROSITE" id="PS50928"/>
    </source>
</evidence>
<dbReference type="Proteomes" id="UP000187321">
    <property type="component" value="Chromosome"/>
</dbReference>
<reference evidence="10 13" key="1">
    <citation type="submission" date="2017-01" db="EMBL/GenBank/DDBJ databases">
        <title>Complete genome sequence of Haloterrigena daqingensis type strain (JX313T).</title>
        <authorList>
            <person name="Shuang W."/>
        </authorList>
    </citation>
    <scope>NUCLEOTIDE SEQUENCE [LARGE SCALE GENOMIC DNA]</scope>
    <source>
        <strain evidence="10 13">JX313</strain>
    </source>
</reference>
<dbReference type="OrthoDB" id="45815at2157"/>
<proteinExistence type="inferred from homology"/>
<dbReference type="Gene3D" id="1.10.3720.10">
    <property type="entry name" value="MetI-like"/>
    <property type="match status" value="1"/>
</dbReference>
<name>A0A1N7E566_9EURY</name>
<feature type="domain" description="ABC transmembrane type-1" evidence="9">
    <location>
        <begin position="71"/>
        <end position="268"/>
    </location>
</feature>
<comment type="subcellular location">
    <subcellularLocation>
        <location evidence="1 8">Cell membrane</location>
        <topology evidence="1 8">Multi-pass membrane protein</topology>
    </subcellularLocation>
</comment>
<dbReference type="AlphaFoldDB" id="A0A1N7E566"/>
<organism evidence="11 12">
    <name type="scientific">Natronorubrum daqingense</name>
    <dbReference type="NCBI Taxonomy" id="588898"/>
    <lineage>
        <taxon>Archaea</taxon>
        <taxon>Methanobacteriati</taxon>
        <taxon>Methanobacteriota</taxon>
        <taxon>Stenosarchaea group</taxon>
        <taxon>Halobacteria</taxon>
        <taxon>Halobacteriales</taxon>
        <taxon>Natrialbaceae</taxon>
        <taxon>Natronorubrum</taxon>
    </lineage>
</organism>
<dbReference type="KEGG" id="hda:BB347_06905"/>
<dbReference type="GO" id="GO:0055085">
    <property type="term" value="P:transmembrane transport"/>
    <property type="evidence" value="ECO:0007669"/>
    <property type="project" value="InterPro"/>
</dbReference>
<protein>
    <submittedName>
        <fullName evidence="10">ABC transporter</fullName>
    </submittedName>
    <submittedName>
        <fullName evidence="11">Spermidine/putrescine transport system permease protein</fullName>
    </submittedName>
</protein>
<dbReference type="CDD" id="cd06261">
    <property type="entry name" value="TM_PBP2"/>
    <property type="match status" value="1"/>
</dbReference>